<name>A0AAV8XJ71_9CUCU</name>
<proteinExistence type="predicted"/>
<sequence>MASEDENYIFLNDDGTVKEGFVRDTPYLRQILEIPEVEIETEPAELEQSQDVEDVLVEKHSEVEEHWDETTAKHLLTLYLQNVDKFKNPRVKKKLLWKKIGAVLGKDASVCDKKYRNLKQHYTTLLKKNKKFHKRPIRWPFFSLFEQINSKEGFKLDEPPEIQADRAETRLDDATTAGVEVVEESNNIQRERNKKQESLRMSIVLKQEEMDIEENDVNDADLIGVATHSEEETATPRNLPEELWEKGSKKNLWKGIGTALGKDPEACNRKFRNLKHHYVTLLRKRNQFGLNNTWPFFDLFEEINRNNDFKVIEKFKFSSYPRAQAWGPRFVVVRGAPAMNAYTVGSYRWR</sequence>
<feature type="domain" description="MADF" evidence="1">
    <location>
        <begin position="78"/>
        <end position="143"/>
    </location>
</feature>
<evidence type="ECO:0000313" key="2">
    <source>
        <dbReference type="EMBL" id="KAJ8938582.1"/>
    </source>
</evidence>
<gene>
    <name evidence="2" type="ORF">NQ318_013636</name>
</gene>
<keyword evidence="3" id="KW-1185">Reference proteome</keyword>
<dbReference type="PANTHER" id="PTHR12243:SF67">
    <property type="entry name" value="COREPRESSOR OF PANGOLIN, ISOFORM A-RELATED"/>
    <property type="match status" value="1"/>
</dbReference>
<evidence type="ECO:0000259" key="1">
    <source>
        <dbReference type="Pfam" id="PF10545"/>
    </source>
</evidence>
<comment type="caution">
    <text evidence="2">The sequence shown here is derived from an EMBL/GenBank/DDBJ whole genome shotgun (WGS) entry which is preliminary data.</text>
</comment>
<accession>A0AAV8XJ71</accession>
<dbReference type="Proteomes" id="UP001162162">
    <property type="component" value="Unassembled WGS sequence"/>
</dbReference>
<dbReference type="InterPro" id="IPR039353">
    <property type="entry name" value="TF_Adf1"/>
</dbReference>
<dbReference type="EMBL" id="JAPWTK010000547">
    <property type="protein sequence ID" value="KAJ8938582.1"/>
    <property type="molecule type" value="Genomic_DNA"/>
</dbReference>
<organism evidence="2 3">
    <name type="scientific">Aromia moschata</name>
    <dbReference type="NCBI Taxonomy" id="1265417"/>
    <lineage>
        <taxon>Eukaryota</taxon>
        <taxon>Metazoa</taxon>
        <taxon>Ecdysozoa</taxon>
        <taxon>Arthropoda</taxon>
        <taxon>Hexapoda</taxon>
        <taxon>Insecta</taxon>
        <taxon>Pterygota</taxon>
        <taxon>Neoptera</taxon>
        <taxon>Endopterygota</taxon>
        <taxon>Coleoptera</taxon>
        <taxon>Polyphaga</taxon>
        <taxon>Cucujiformia</taxon>
        <taxon>Chrysomeloidea</taxon>
        <taxon>Cerambycidae</taxon>
        <taxon>Cerambycinae</taxon>
        <taxon>Callichromatini</taxon>
        <taxon>Aromia</taxon>
    </lineage>
</organism>
<dbReference type="PANTHER" id="PTHR12243">
    <property type="entry name" value="MADF DOMAIN TRANSCRIPTION FACTOR"/>
    <property type="match status" value="1"/>
</dbReference>
<dbReference type="AlphaFoldDB" id="A0AAV8XJ71"/>
<protein>
    <recommendedName>
        <fullName evidence="1">MADF domain-containing protein</fullName>
    </recommendedName>
</protein>
<dbReference type="InterPro" id="IPR006578">
    <property type="entry name" value="MADF-dom"/>
</dbReference>
<dbReference type="Pfam" id="PF10545">
    <property type="entry name" value="MADF_DNA_bdg"/>
    <property type="match status" value="1"/>
</dbReference>
<reference evidence="2" key="1">
    <citation type="journal article" date="2023" name="Insect Mol. Biol.">
        <title>Genome sequencing provides insights into the evolution of gene families encoding plant cell wall-degrading enzymes in longhorned beetles.</title>
        <authorList>
            <person name="Shin N.R."/>
            <person name="Okamura Y."/>
            <person name="Kirsch R."/>
            <person name="Pauchet Y."/>
        </authorList>
    </citation>
    <scope>NUCLEOTIDE SEQUENCE</scope>
    <source>
        <strain evidence="2">AMC_N1</strain>
    </source>
</reference>
<evidence type="ECO:0000313" key="3">
    <source>
        <dbReference type="Proteomes" id="UP001162162"/>
    </source>
</evidence>